<evidence type="ECO:0000313" key="1">
    <source>
        <dbReference type="EMBL" id="KAK3772723.1"/>
    </source>
</evidence>
<proteinExistence type="predicted"/>
<dbReference type="EMBL" id="JAWDGP010003607">
    <property type="protein sequence ID" value="KAK3772723.1"/>
    <property type="molecule type" value="Genomic_DNA"/>
</dbReference>
<keyword evidence="2" id="KW-1185">Reference proteome</keyword>
<sequence length="103" mass="11401">MSEYIRKVNEPGIAFCITCKERLKYGSSGKKLLQDHAKNKNHIKGQKALKLTQSLPAAFTATKNLENCVAEKPTLAPYGASGNIVNLLKKNATIIKKFRDKIV</sequence>
<dbReference type="AlphaFoldDB" id="A0AAE1DKG9"/>
<gene>
    <name evidence="1" type="ORF">RRG08_013416</name>
</gene>
<accession>A0AAE1DKG9</accession>
<evidence type="ECO:0000313" key="2">
    <source>
        <dbReference type="Proteomes" id="UP001283361"/>
    </source>
</evidence>
<reference evidence="1" key="1">
    <citation type="journal article" date="2023" name="G3 (Bethesda)">
        <title>A reference genome for the long-term kleptoplast-retaining sea slug Elysia crispata morphotype clarki.</title>
        <authorList>
            <person name="Eastman K.E."/>
            <person name="Pendleton A.L."/>
            <person name="Shaikh M.A."/>
            <person name="Suttiyut T."/>
            <person name="Ogas R."/>
            <person name="Tomko P."/>
            <person name="Gavelis G."/>
            <person name="Widhalm J.R."/>
            <person name="Wisecaver J.H."/>
        </authorList>
    </citation>
    <scope>NUCLEOTIDE SEQUENCE</scope>
    <source>
        <strain evidence="1">ECLA1</strain>
    </source>
</reference>
<comment type="caution">
    <text evidence="1">The sequence shown here is derived from an EMBL/GenBank/DDBJ whole genome shotgun (WGS) entry which is preliminary data.</text>
</comment>
<dbReference type="Proteomes" id="UP001283361">
    <property type="component" value="Unassembled WGS sequence"/>
</dbReference>
<organism evidence="1 2">
    <name type="scientific">Elysia crispata</name>
    <name type="common">lettuce slug</name>
    <dbReference type="NCBI Taxonomy" id="231223"/>
    <lineage>
        <taxon>Eukaryota</taxon>
        <taxon>Metazoa</taxon>
        <taxon>Spiralia</taxon>
        <taxon>Lophotrochozoa</taxon>
        <taxon>Mollusca</taxon>
        <taxon>Gastropoda</taxon>
        <taxon>Heterobranchia</taxon>
        <taxon>Euthyneura</taxon>
        <taxon>Panpulmonata</taxon>
        <taxon>Sacoglossa</taxon>
        <taxon>Placobranchoidea</taxon>
        <taxon>Plakobranchidae</taxon>
        <taxon>Elysia</taxon>
    </lineage>
</organism>
<name>A0AAE1DKG9_9GAST</name>
<protein>
    <submittedName>
        <fullName evidence="1">Uncharacterized protein</fullName>
    </submittedName>
</protein>